<evidence type="ECO:0000313" key="1">
    <source>
        <dbReference type="EMBL" id="AMO96461.1"/>
    </source>
</evidence>
<organism evidence="1">
    <name type="scientific">Collimonas fungivorans</name>
    <dbReference type="NCBI Taxonomy" id="158899"/>
    <lineage>
        <taxon>Bacteria</taxon>
        <taxon>Pseudomonadati</taxon>
        <taxon>Pseudomonadota</taxon>
        <taxon>Betaproteobacteria</taxon>
        <taxon>Burkholderiales</taxon>
        <taxon>Oxalobacteraceae</taxon>
        <taxon>Collimonas</taxon>
    </lineage>
</organism>
<dbReference type="PATRIC" id="fig|158899.10.peg.3812"/>
<gene>
    <name evidence="1" type="ORF">CFter6_3841</name>
</gene>
<dbReference type="AlphaFoldDB" id="A0A127PGB8"/>
<dbReference type="Proteomes" id="UP000072421">
    <property type="component" value="Chromosome"/>
</dbReference>
<sequence length="42" mass="4614">MPLVFHAVLHIHSAAVDLRQAGKDGQTRTLAICCNKELSKLQ</sequence>
<dbReference type="EMBL" id="CP013232">
    <property type="protein sequence ID" value="AMO96461.1"/>
    <property type="molecule type" value="Genomic_DNA"/>
</dbReference>
<proteinExistence type="predicted"/>
<accession>A0A127PGB8</accession>
<name>A0A127PGB8_9BURK</name>
<evidence type="ECO:0000313" key="2">
    <source>
        <dbReference type="Proteomes" id="UP000072421"/>
    </source>
</evidence>
<protein>
    <submittedName>
        <fullName evidence="1">Uncharacterized protein</fullName>
    </submittedName>
</protein>
<reference evidence="1 2" key="1">
    <citation type="submission" date="2015-11" db="EMBL/GenBank/DDBJ databases">
        <title>Exploring the genomic traits of fungus-feeding bacterial genus Collimonas.</title>
        <authorList>
            <person name="Song C."/>
            <person name="Schmidt R."/>
            <person name="de Jager V."/>
            <person name="Krzyzanowska D."/>
            <person name="Jongedijk E."/>
            <person name="Cankar K."/>
            <person name="Beekwilder J."/>
            <person name="van Veen A."/>
            <person name="de Boer W."/>
            <person name="van Veen J.A."/>
            <person name="Garbeva P."/>
        </authorList>
    </citation>
    <scope>NUCLEOTIDE SEQUENCE [LARGE SCALE GENOMIC DNA]</scope>
    <source>
        <strain evidence="1 2">Ter6</strain>
    </source>
</reference>